<feature type="transmembrane region" description="Helical" evidence="1">
    <location>
        <begin position="56"/>
        <end position="76"/>
    </location>
</feature>
<keyword evidence="1" id="KW-1133">Transmembrane helix</keyword>
<dbReference type="Proteomes" id="UP000192903">
    <property type="component" value="Unassembled WGS sequence"/>
</dbReference>
<organism evidence="2 3">
    <name type="scientific">Xaviernesmea oryzae</name>
    <dbReference type="NCBI Taxonomy" id="464029"/>
    <lineage>
        <taxon>Bacteria</taxon>
        <taxon>Pseudomonadati</taxon>
        <taxon>Pseudomonadota</taxon>
        <taxon>Alphaproteobacteria</taxon>
        <taxon>Hyphomicrobiales</taxon>
        <taxon>Rhizobiaceae</taxon>
        <taxon>Rhizobium/Agrobacterium group</taxon>
        <taxon>Xaviernesmea</taxon>
    </lineage>
</organism>
<dbReference type="EMBL" id="FXAF01000002">
    <property type="protein sequence ID" value="SMF06166.1"/>
    <property type="molecule type" value="Genomic_DNA"/>
</dbReference>
<sequence length="102" mass="9946">MSEFQLMAIAVVAAVIGGAIAARLAKIEVWKGVLVGGCAAVAAVLASFAPGVDRSLSMPMAGLIAAGISGSAVGLTPARTANIAIGAALPPLLGFVLMEMGL</sequence>
<keyword evidence="3" id="KW-1185">Reference proteome</keyword>
<keyword evidence="1" id="KW-0812">Transmembrane</keyword>
<evidence type="ECO:0000256" key="1">
    <source>
        <dbReference type="SAM" id="Phobius"/>
    </source>
</evidence>
<evidence type="ECO:0000313" key="3">
    <source>
        <dbReference type="Proteomes" id="UP000192903"/>
    </source>
</evidence>
<protein>
    <submittedName>
        <fullName evidence="2">Uncharacterized protein</fullName>
    </submittedName>
</protein>
<feature type="transmembrane region" description="Helical" evidence="1">
    <location>
        <begin position="32"/>
        <end position="50"/>
    </location>
</feature>
<dbReference type="RefSeq" id="WP_085420229.1">
    <property type="nucleotide sequence ID" value="NZ_FXAF01000002.1"/>
</dbReference>
<keyword evidence="1" id="KW-0472">Membrane</keyword>
<reference evidence="3" key="1">
    <citation type="submission" date="2017-04" db="EMBL/GenBank/DDBJ databases">
        <authorList>
            <person name="Varghese N."/>
            <person name="Submissions S."/>
        </authorList>
    </citation>
    <scope>NUCLEOTIDE SEQUENCE [LARGE SCALE GENOMIC DNA]</scope>
    <source>
        <strain evidence="3">B4P</strain>
    </source>
</reference>
<evidence type="ECO:0000313" key="2">
    <source>
        <dbReference type="EMBL" id="SMF06166.1"/>
    </source>
</evidence>
<gene>
    <name evidence="2" type="ORF">SAMN02982989_4823</name>
</gene>
<proteinExistence type="predicted"/>
<feature type="transmembrane region" description="Helical" evidence="1">
    <location>
        <begin position="83"/>
        <end position="101"/>
    </location>
</feature>
<accession>A0A1X7CZZ9</accession>
<dbReference type="AlphaFoldDB" id="A0A1X7CZZ9"/>
<dbReference type="STRING" id="464029.SAMN02982989_4823"/>
<name>A0A1X7CZZ9_9HYPH</name>
<feature type="transmembrane region" description="Helical" evidence="1">
    <location>
        <begin position="6"/>
        <end position="25"/>
    </location>
</feature>